<dbReference type="Proteomes" id="UP000243451">
    <property type="component" value="Unassembled WGS sequence"/>
</dbReference>
<comment type="catalytic activity">
    <reaction evidence="5 6">
        <text>N(1)-(5-phospho-beta-D-ribosyl)glycinamide + (6R)-10-formyltetrahydrofolate = N(2)-formyl-N(1)-(5-phospho-beta-D-ribosyl)glycinamide + (6S)-5,6,7,8-tetrahydrofolate + H(+)</text>
        <dbReference type="Rhea" id="RHEA:15053"/>
        <dbReference type="ChEBI" id="CHEBI:15378"/>
        <dbReference type="ChEBI" id="CHEBI:57453"/>
        <dbReference type="ChEBI" id="CHEBI:143788"/>
        <dbReference type="ChEBI" id="CHEBI:147286"/>
        <dbReference type="ChEBI" id="CHEBI:195366"/>
        <dbReference type="EC" id="2.1.2.2"/>
    </reaction>
</comment>
<gene>
    <name evidence="6" type="primary">purN</name>
    <name evidence="8" type="ORF">C1949_03365</name>
</gene>
<dbReference type="InterPro" id="IPR004607">
    <property type="entry name" value="GART"/>
</dbReference>
<protein>
    <recommendedName>
        <fullName evidence="6">Phosphoribosylglycinamide formyltransferase</fullName>
        <ecNumber evidence="6">2.1.2.2</ecNumber>
    </recommendedName>
    <alternativeName>
        <fullName evidence="6">5'-phosphoribosylglycinamide transformylase</fullName>
    </alternativeName>
    <alternativeName>
        <fullName evidence="6">GAR transformylase</fullName>
        <shortName evidence="6">GART</shortName>
    </alternativeName>
</protein>
<dbReference type="OrthoDB" id="9806170at2"/>
<feature type="binding site" evidence="6">
    <location>
        <position position="108"/>
    </location>
    <ligand>
        <name>(6R)-10-formyltetrahydrofolate</name>
        <dbReference type="ChEBI" id="CHEBI:195366"/>
    </ligand>
</feature>
<comment type="pathway">
    <text evidence="1 6">Purine metabolism; IMP biosynthesis via de novo pathway; N(2)-formyl-N(1)-(5-phospho-D-ribosyl)glycinamide from N(1)-(5-phospho-D-ribosyl)glycinamide (10-formyl THF route): step 1/1.</text>
</comment>
<evidence type="ECO:0000256" key="6">
    <source>
        <dbReference type="HAMAP-Rule" id="MF_01930"/>
    </source>
</evidence>
<keyword evidence="9" id="KW-1185">Reference proteome</keyword>
<dbReference type="PROSITE" id="PS00373">
    <property type="entry name" value="GART"/>
    <property type="match status" value="1"/>
</dbReference>
<comment type="caution">
    <text evidence="8">The sequence shown here is derived from an EMBL/GenBank/DDBJ whole genome shotgun (WGS) entry which is preliminary data.</text>
</comment>
<dbReference type="GO" id="GO:0004644">
    <property type="term" value="F:phosphoribosylglycinamide formyltransferase activity"/>
    <property type="evidence" value="ECO:0007669"/>
    <property type="project" value="UniProtKB-UniRule"/>
</dbReference>
<evidence type="ECO:0000256" key="3">
    <source>
        <dbReference type="ARBA" id="ARBA00022755"/>
    </source>
</evidence>
<evidence type="ECO:0000256" key="4">
    <source>
        <dbReference type="ARBA" id="ARBA00038440"/>
    </source>
</evidence>
<dbReference type="GO" id="GO:0005829">
    <property type="term" value="C:cytosol"/>
    <property type="evidence" value="ECO:0007669"/>
    <property type="project" value="TreeGrafter"/>
</dbReference>
<accession>A0A2P4EZ20</accession>
<dbReference type="PANTHER" id="PTHR43369">
    <property type="entry name" value="PHOSPHORIBOSYLGLYCINAMIDE FORMYLTRANSFERASE"/>
    <property type="match status" value="1"/>
</dbReference>
<dbReference type="RefSeq" id="WP_104737069.1">
    <property type="nucleotide sequence ID" value="NZ_BMHR01000004.1"/>
</dbReference>
<dbReference type="AlphaFoldDB" id="A0A2P4EZ20"/>
<keyword evidence="2 6" id="KW-0808">Transferase</keyword>
<proteinExistence type="inferred from homology"/>
<dbReference type="InterPro" id="IPR036477">
    <property type="entry name" value="Formyl_transf_N_sf"/>
</dbReference>
<evidence type="ECO:0000256" key="5">
    <source>
        <dbReference type="ARBA" id="ARBA00047664"/>
    </source>
</evidence>
<dbReference type="Gene3D" id="3.40.50.170">
    <property type="entry name" value="Formyl transferase, N-terminal domain"/>
    <property type="match status" value="1"/>
</dbReference>
<sequence>MRSRIVVLISGSGTNLQALIDDLAGADAPAEIVAVISNKAEAYGLVRASDAGIETRALDHRNFTDRAAFDQALIAEIDAFQPDLVLLAGFMRILTADFVTHYRGRLLNIHPSLLPRHKGLQTHQRALDEGDEEHGASIHFVTEELDGGPVVIQGRVTVHPDDDAASLAARVQVKEHRLYPLAARWFATGRLRLEGDQARLDDVPVPPSGLRLEDIESGR</sequence>
<dbReference type="InterPro" id="IPR002376">
    <property type="entry name" value="Formyl_transf_N"/>
</dbReference>
<dbReference type="Pfam" id="PF00551">
    <property type="entry name" value="Formyl_trans_N"/>
    <property type="match status" value="1"/>
</dbReference>
<evidence type="ECO:0000313" key="9">
    <source>
        <dbReference type="Proteomes" id="UP000243451"/>
    </source>
</evidence>
<evidence type="ECO:0000313" key="8">
    <source>
        <dbReference type="EMBL" id="POB05743.1"/>
    </source>
</evidence>
<dbReference type="EC" id="2.1.2.2" evidence="6"/>
<feature type="binding site" evidence="6">
    <location>
        <begin position="13"/>
        <end position="15"/>
    </location>
    <ligand>
        <name>N(1)-(5-phospho-beta-D-ribosyl)glycinamide</name>
        <dbReference type="ChEBI" id="CHEBI:143788"/>
    </ligand>
</feature>
<name>A0A2P4EZ20_9GAMM</name>
<dbReference type="GO" id="GO:0006189">
    <property type="term" value="P:'de novo' IMP biosynthetic process"/>
    <property type="evidence" value="ECO:0007669"/>
    <property type="project" value="UniProtKB-UniRule"/>
</dbReference>
<evidence type="ECO:0000259" key="7">
    <source>
        <dbReference type="Pfam" id="PF00551"/>
    </source>
</evidence>
<evidence type="ECO:0000256" key="2">
    <source>
        <dbReference type="ARBA" id="ARBA00022679"/>
    </source>
</evidence>
<reference evidence="8 9" key="1">
    <citation type="submission" date="2018-01" db="EMBL/GenBank/DDBJ databases">
        <title>Draft genome of the type strain Pseudomonas oceani DSM 100277 isolated from the deep water in Okinawa trough, northwestern Pacific Ocean.</title>
        <authorList>
            <person name="Gomila M."/>
            <person name="Mulet M."/>
            <person name="Garcia-Valdes E."/>
            <person name="Lalucat J."/>
        </authorList>
    </citation>
    <scope>NUCLEOTIDE SEQUENCE [LARGE SCALE GENOMIC DNA]</scope>
    <source>
        <strain evidence="8 9">DSM 100277</strain>
    </source>
</reference>
<comment type="function">
    <text evidence="6">Catalyzes the transfer of a formyl group from 10-formyltetrahydrofolate to 5-phospho-ribosyl-glycinamide (GAR), producing 5-phospho-ribosyl-N-formylglycinamide (FGAR) and tetrahydrofolate.</text>
</comment>
<dbReference type="EMBL" id="PPSK01000002">
    <property type="protein sequence ID" value="POB05743.1"/>
    <property type="molecule type" value="Genomic_DNA"/>
</dbReference>
<feature type="active site" description="Proton donor" evidence="6">
    <location>
        <position position="110"/>
    </location>
</feature>
<comment type="similarity">
    <text evidence="4 6">Belongs to the GART family.</text>
</comment>
<dbReference type="SUPFAM" id="SSF53328">
    <property type="entry name" value="Formyltransferase"/>
    <property type="match status" value="1"/>
</dbReference>
<dbReference type="PANTHER" id="PTHR43369:SF2">
    <property type="entry name" value="PHOSPHORIBOSYLGLYCINAMIDE FORMYLTRANSFERASE"/>
    <property type="match status" value="1"/>
</dbReference>
<organism evidence="8 9">
    <name type="scientific">Halopseudomonas oceani</name>
    <dbReference type="NCBI Taxonomy" id="1708783"/>
    <lineage>
        <taxon>Bacteria</taxon>
        <taxon>Pseudomonadati</taxon>
        <taxon>Pseudomonadota</taxon>
        <taxon>Gammaproteobacteria</taxon>
        <taxon>Pseudomonadales</taxon>
        <taxon>Pseudomonadaceae</taxon>
        <taxon>Halopseudomonas</taxon>
    </lineage>
</organism>
<feature type="binding site" evidence="6">
    <location>
        <begin position="91"/>
        <end position="94"/>
    </location>
    <ligand>
        <name>(6R)-10-formyltetrahydrofolate</name>
        <dbReference type="ChEBI" id="CHEBI:195366"/>
    </ligand>
</feature>
<keyword evidence="3 6" id="KW-0658">Purine biosynthesis</keyword>
<dbReference type="InterPro" id="IPR001555">
    <property type="entry name" value="GART_AS"/>
</dbReference>
<feature type="site" description="Raises pKa of active site His" evidence="6">
    <location>
        <position position="146"/>
    </location>
</feature>
<feature type="binding site" evidence="6">
    <location>
        <position position="66"/>
    </location>
    <ligand>
        <name>(6R)-10-formyltetrahydrofolate</name>
        <dbReference type="ChEBI" id="CHEBI:195366"/>
    </ligand>
</feature>
<dbReference type="UniPathway" id="UPA00074">
    <property type="reaction ID" value="UER00126"/>
</dbReference>
<dbReference type="NCBIfam" id="TIGR00639">
    <property type="entry name" value="PurN"/>
    <property type="match status" value="1"/>
</dbReference>
<dbReference type="HAMAP" id="MF_01930">
    <property type="entry name" value="PurN"/>
    <property type="match status" value="1"/>
</dbReference>
<dbReference type="CDD" id="cd08645">
    <property type="entry name" value="FMT_core_GART"/>
    <property type="match status" value="1"/>
</dbReference>
<feature type="domain" description="Formyl transferase N-terminal" evidence="7">
    <location>
        <begin position="4"/>
        <end position="182"/>
    </location>
</feature>
<evidence type="ECO:0000256" key="1">
    <source>
        <dbReference type="ARBA" id="ARBA00005054"/>
    </source>
</evidence>